<dbReference type="InterPro" id="IPR015422">
    <property type="entry name" value="PyrdxlP-dep_Trfase_small"/>
</dbReference>
<dbReference type="Pfam" id="PF00202">
    <property type="entry name" value="Aminotran_3"/>
    <property type="match status" value="1"/>
</dbReference>
<dbReference type="Gene3D" id="3.40.640.10">
    <property type="entry name" value="Type I PLP-dependent aspartate aminotransferase-like (Major domain)"/>
    <property type="match status" value="1"/>
</dbReference>
<dbReference type="PIRSF" id="PIRSF000521">
    <property type="entry name" value="Transaminase_4ab_Lys_Orn"/>
    <property type="match status" value="1"/>
</dbReference>
<proteinExistence type="inferred from homology"/>
<dbReference type="EMBL" id="JAFFGU010000002">
    <property type="protein sequence ID" value="MBM7277361.1"/>
    <property type="molecule type" value="Genomic_DNA"/>
</dbReference>
<dbReference type="GO" id="GO:0030170">
    <property type="term" value="F:pyridoxal phosphate binding"/>
    <property type="evidence" value="ECO:0007669"/>
    <property type="project" value="InterPro"/>
</dbReference>
<dbReference type="PANTHER" id="PTHR45688:SF13">
    <property type="entry name" value="ALANINE--GLYOXYLATE AMINOTRANSFERASE 2-LIKE"/>
    <property type="match status" value="1"/>
</dbReference>
<dbReference type="Gene3D" id="3.90.1150.10">
    <property type="entry name" value="Aspartate Aminotransferase, domain 1"/>
    <property type="match status" value="1"/>
</dbReference>
<dbReference type="InterPro" id="IPR005814">
    <property type="entry name" value="Aminotrans_3"/>
</dbReference>
<keyword evidence="2 3" id="KW-0663">Pyridoxal phosphate</keyword>
<name>A0AAW4G2H8_GORRU</name>
<dbReference type="PANTHER" id="PTHR45688">
    <property type="match status" value="1"/>
</dbReference>
<dbReference type="SUPFAM" id="SSF53383">
    <property type="entry name" value="PLP-dependent transferases"/>
    <property type="match status" value="1"/>
</dbReference>
<organism evidence="4 5">
    <name type="scientific">Gordonia rubripertincta</name>
    <name type="common">Rhodococcus corallinus</name>
    <dbReference type="NCBI Taxonomy" id="36822"/>
    <lineage>
        <taxon>Bacteria</taxon>
        <taxon>Bacillati</taxon>
        <taxon>Actinomycetota</taxon>
        <taxon>Actinomycetes</taxon>
        <taxon>Mycobacteriales</taxon>
        <taxon>Gordoniaceae</taxon>
        <taxon>Gordonia</taxon>
    </lineage>
</organism>
<evidence type="ECO:0000256" key="1">
    <source>
        <dbReference type="ARBA" id="ARBA00008954"/>
    </source>
</evidence>
<dbReference type="AlphaFoldDB" id="A0AAW4G2H8"/>
<accession>A0AAW4G2H8</accession>
<gene>
    <name evidence="4" type="ORF">JTZ10_06270</name>
</gene>
<dbReference type="GO" id="GO:0008483">
    <property type="term" value="F:transaminase activity"/>
    <property type="evidence" value="ECO:0007669"/>
    <property type="project" value="UniProtKB-KW"/>
</dbReference>
<dbReference type="InterPro" id="IPR049704">
    <property type="entry name" value="Aminotrans_3_PPA_site"/>
</dbReference>
<dbReference type="Proteomes" id="UP001195196">
    <property type="component" value="Unassembled WGS sequence"/>
</dbReference>
<evidence type="ECO:0000256" key="2">
    <source>
        <dbReference type="ARBA" id="ARBA00022898"/>
    </source>
</evidence>
<sequence length="451" mass="47673">MGTSSILDGNRFDTESLGALAPAARALVERRINTLGTSYRLFYRNPVQAVRGLGTRLYDAEGREYLDAYNNVASVGHCNPAVVEAVTKQLSTLATHSRYLQDGIVEYSERLLQTLPESLNRVMYTNSGSEANDLALRVARHYTGGTGIVVTSEAYHGTTASCAEVSPSDGSGGLPAHVIAVDPPNSYRHEENSSVAEAFAARVTRAFETLRERGHEPAALLVDSIFSSDGVFPVDGALQAAFAAARAFGALVIADEVQPGFARVGTSFWGFARDNAVPDLVTLGKPMGNGVPVAGMVANTEILDAFGRDVPYFNTFGGSSVPVAAAAAVLREIRERRLFENAESIGAIVRAGLEELASDFPQVGDIRSAGLYFGVELVADPETREPGTAFAADLINACREGGLLISVCGPTSSTLKIRPMLTYTVADAELLVERLGAALNVATRLAKAGVA</sequence>
<dbReference type="InterPro" id="IPR015421">
    <property type="entry name" value="PyrdxlP-dep_Trfase_major"/>
</dbReference>
<dbReference type="CDD" id="cd00610">
    <property type="entry name" value="OAT_like"/>
    <property type="match status" value="1"/>
</dbReference>
<reference evidence="4" key="1">
    <citation type="submission" date="2021-02" db="EMBL/GenBank/DDBJ databases">
        <title>Taxonomy, biology and ecology of Rhodococcus bacteria occurring in California pistachio and other woody hosts as revealed by genome sequence analyses.</title>
        <authorList>
            <person name="Riely B."/>
            <person name="Gai Y."/>
        </authorList>
    </citation>
    <scope>NUCLEOTIDE SEQUENCE</scope>
    <source>
        <strain evidence="4">BP-295</strain>
    </source>
</reference>
<evidence type="ECO:0000313" key="5">
    <source>
        <dbReference type="Proteomes" id="UP001195196"/>
    </source>
</evidence>
<keyword evidence="4" id="KW-0032">Aminotransferase</keyword>
<protein>
    <submittedName>
        <fullName evidence="4">Aminotransferase class III-fold pyridoxal phosphate-dependent enzyme</fullName>
    </submittedName>
</protein>
<dbReference type="InterPro" id="IPR015424">
    <property type="entry name" value="PyrdxlP-dep_Trfase"/>
</dbReference>
<evidence type="ECO:0000313" key="4">
    <source>
        <dbReference type="EMBL" id="MBM7277361.1"/>
    </source>
</evidence>
<dbReference type="RefSeq" id="WP_006357670.1">
    <property type="nucleotide sequence ID" value="NZ_CP059694.1"/>
</dbReference>
<comment type="caution">
    <text evidence="4">The sequence shown here is derived from an EMBL/GenBank/DDBJ whole genome shotgun (WGS) entry which is preliminary data.</text>
</comment>
<keyword evidence="4" id="KW-0808">Transferase</keyword>
<comment type="similarity">
    <text evidence="1 3">Belongs to the class-III pyridoxal-phosphate-dependent aminotransferase family.</text>
</comment>
<dbReference type="PROSITE" id="PS00600">
    <property type="entry name" value="AA_TRANSFER_CLASS_3"/>
    <property type="match status" value="1"/>
</dbReference>
<evidence type="ECO:0000256" key="3">
    <source>
        <dbReference type="RuleBase" id="RU003560"/>
    </source>
</evidence>